<reference evidence="1" key="2">
    <citation type="journal article" date="2023" name="Int. J. Mol. Sci.">
        <title>De Novo Assembly and Annotation of 11 Diverse Shrub Willow (Salix) Genomes Reveals Novel Gene Organization in Sex-Linked Regions.</title>
        <authorList>
            <person name="Hyden B."/>
            <person name="Feng K."/>
            <person name="Yates T.B."/>
            <person name="Jawdy S."/>
            <person name="Cereghino C."/>
            <person name="Smart L.B."/>
            <person name="Muchero W."/>
        </authorList>
    </citation>
    <scope>NUCLEOTIDE SEQUENCE</scope>
    <source>
        <tissue evidence="1">Shoot tip</tissue>
    </source>
</reference>
<gene>
    <name evidence="1" type="ORF">OIU74_006153</name>
</gene>
<sequence>MKKNTLQVINRITAQALEPPGLKGLPQQKHLLANMIRTWLAMRNKKAPTPKPVAMSESYLQ</sequence>
<protein>
    <submittedName>
        <fullName evidence="1">Uncharacterized protein</fullName>
    </submittedName>
</protein>
<accession>A0A9Q0UDF7</accession>
<evidence type="ECO:0000313" key="2">
    <source>
        <dbReference type="Proteomes" id="UP001151752"/>
    </source>
</evidence>
<organism evidence="1 2">
    <name type="scientific">Salix koriyanagi</name>
    <dbReference type="NCBI Taxonomy" id="2511006"/>
    <lineage>
        <taxon>Eukaryota</taxon>
        <taxon>Viridiplantae</taxon>
        <taxon>Streptophyta</taxon>
        <taxon>Embryophyta</taxon>
        <taxon>Tracheophyta</taxon>
        <taxon>Spermatophyta</taxon>
        <taxon>Magnoliopsida</taxon>
        <taxon>eudicotyledons</taxon>
        <taxon>Gunneridae</taxon>
        <taxon>Pentapetalae</taxon>
        <taxon>rosids</taxon>
        <taxon>fabids</taxon>
        <taxon>Malpighiales</taxon>
        <taxon>Salicaceae</taxon>
        <taxon>Saliceae</taxon>
        <taxon>Salix</taxon>
    </lineage>
</organism>
<reference evidence="1" key="1">
    <citation type="submission" date="2022-11" db="EMBL/GenBank/DDBJ databases">
        <authorList>
            <person name="Hyden B.L."/>
            <person name="Feng K."/>
            <person name="Yates T."/>
            <person name="Jawdy S."/>
            <person name="Smart L.B."/>
            <person name="Muchero W."/>
        </authorList>
    </citation>
    <scope>NUCLEOTIDE SEQUENCE</scope>
    <source>
        <tissue evidence="1">Shoot tip</tissue>
    </source>
</reference>
<dbReference type="Proteomes" id="UP001151752">
    <property type="component" value="Chromosome 11"/>
</dbReference>
<comment type="caution">
    <text evidence="1">The sequence shown here is derived from an EMBL/GenBank/DDBJ whole genome shotgun (WGS) entry which is preliminary data.</text>
</comment>
<name>A0A9Q0UDF7_9ROSI</name>
<evidence type="ECO:0000313" key="1">
    <source>
        <dbReference type="EMBL" id="KAJ6728044.1"/>
    </source>
</evidence>
<dbReference type="AlphaFoldDB" id="A0A9Q0UDF7"/>
<proteinExistence type="predicted"/>
<dbReference type="EMBL" id="JAPFFM010000012">
    <property type="protein sequence ID" value="KAJ6728044.1"/>
    <property type="molecule type" value="Genomic_DNA"/>
</dbReference>
<keyword evidence="2" id="KW-1185">Reference proteome</keyword>